<feature type="transmembrane region" description="Helical" evidence="6">
    <location>
        <begin position="6"/>
        <end position="29"/>
    </location>
</feature>
<evidence type="ECO:0000256" key="5">
    <source>
        <dbReference type="ARBA" id="ARBA00023136"/>
    </source>
</evidence>
<dbReference type="AlphaFoldDB" id="A0A6N6N308"/>
<dbReference type="Pfam" id="PF00482">
    <property type="entry name" value="T2SSF"/>
    <property type="match status" value="1"/>
</dbReference>
<feature type="transmembrane region" description="Helical" evidence="6">
    <location>
        <begin position="106"/>
        <end position="126"/>
    </location>
</feature>
<sequence>MNEYVYPLIAAGLGFVSVLLGVYGVFGFLSGAGNVERIRDRVHGGRADNGSALGHALRDAGRSLARMFDKLGSRVAPKEEERENASRLKLVQAGLRKPESYRVFQGAKAGMALIMLALFMGARTFLFDDMSMGATMFAGAGALAAGMYAPDLWLSSRLKKRQTSVTNALPDALDLLVVCVESGMGLDQAITRVCEEMRLSGPEISEEFYLLTLELRAGKKRADALRALSRRVGLDDLNSLVTLLIQADIFGISVGRTLRVYSDSMRKRRQQKAEEAAAKLPVKLMLPLILFILPALFATIMGPAIIMLGDVFEVLPN</sequence>
<proteinExistence type="predicted"/>
<keyword evidence="5 6" id="KW-0472">Membrane</keyword>
<name>A0A6N6N308_9BACT</name>
<dbReference type="InterPro" id="IPR018076">
    <property type="entry name" value="T2SS_GspF_dom"/>
</dbReference>
<dbReference type="GO" id="GO:0005886">
    <property type="term" value="C:plasma membrane"/>
    <property type="evidence" value="ECO:0007669"/>
    <property type="project" value="UniProtKB-SubCell"/>
</dbReference>
<evidence type="ECO:0000256" key="6">
    <source>
        <dbReference type="SAM" id="Phobius"/>
    </source>
</evidence>
<gene>
    <name evidence="8" type="ORF">F8A88_09610</name>
</gene>
<comment type="subcellular location">
    <subcellularLocation>
        <location evidence="1">Cell membrane</location>
        <topology evidence="1">Multi-pass membrane protein</topology>
    </subcellularLocation>
</comment>
<organism evidence="8 9">
    <name type="scientific">Pseudodesulfovibrio senegalensis</name>
    <dbReference type="NCBI Taxonomy" id="1721087"/>
    <lineage>
        <taxon>Bacteria</taxon>
        <taxon>Pseudomonadati</taxon>
        <taxon>Thermodesulfobacteriota</taxon>
        <taxon>Desulfovibrionia</taxon>
        <taxon>Desulfovibrionales</taxon>
        <taxon>Desulfovibrionaceae</taxon>
    </lineage>
</organism>
<evidence type="ECO:0000313" key="9">
    <source>
        <dbReference type="Proteomes" id="UP000438699"/>
    </source>
</evidence>
<evidence type="ECO:0000256" key="4">
    <source>
        <dbReference type="ARBA" id="ARBA00022989"/>
    </source>
</evidence>
<evidence type="ECO:0000259" key="7">
    <source>
        <dbReference type="Pfam" id="PF00482"/>
    </source>
</evidence>
<keyword evidence="9" id="KW-1185">Reference proteome</keyword>
<evidence type="ECO:0000256" key="1">
    <source>
        <dbReference type="ARBA" id="ARBA00004651"/>
    </source>
</evidence>
<dbReference type="PANTHER" id="PTHR35007">
    <property type="entry name" value="INTEGRAL MEMBRANE PROTEIN-RELATED"/>
    <property type="match status" value="1"/>
</dbReference>
<feature type="transmembrane region" description="Helical" evidence="6">
    <location>
        <begin position="288"/>
        <end position="308"/>
    </location>
</feature>
<dbReference type="PANTHER" id="PTHR35007:SF2">
    <property type="entry name" value="PILUS ASSEMBLE PROTEIN"/>
    <property type="match status" value="1"/>
</dbReference>
<comment type="caution">
    <text evidence="8">The sequence shown here is derived from an EMBL/GenBank/DDBJ whole genome shotgun (WGS) entry which is preliminary data.</text>
</comment>
<evidence type="ECO:0000256" key="3">
    <source>
        <dbReference type="ARBA" id="ARBA00022692"/>
    </source>
</evidence>
<dbReference type="Proteomes" id="UP000438699">
    <property type="component" value="Unassembled WGS sequence"/>
</dbReference>
<dbReference type="RefSeq" id="WP_151150924.1">
    <property type="nucleotide sequence ID" value="NZ_WAIE01000003.1"/>
</dbReference>
<feature type="domain" description="Type II secretion system protein GspF" evidence="7">
    <location>
        <begin position="173"/>
        <end position="301"/>
    </location>
</feature>
<reference evidence="8 9" key="1">
    <citation type="journal article" date="2017" name="Int. J. Syst. Evol. Microbiol.">
        <title>Desulfovibrio senegalensis sp. nov., a mesophilic sulfate reducer isolated from marine sediment.</title>
        <authorList>
            <person name="Thioye A."/>
            <person name="Gam Z.B.A."/>
            <person name="Mbengue M."/>
            <person name="Cayol J.L."/>
            <person name="Joseph-Bartoli M."/>
            <person name="Toure-Kane C."/>
            <person name="Labat M."/>
        </authorList>
    </citation>
    <scope>NUCLEOTIDE SEQUENCE [LARGE SCALE GENOMIC DNA]</scope>
    <source>
        <strain evidence="8 9">DSM 101509</strain>
    </source>
</reference>
<dbReference type="OrthoDB" id="9810662at2"/>
<evidence type="ECO:0000256" key="2">
    <source>
        <dbReference type="ARBA" id="ARBA00022475"/>
    </source>
</evidence>
<keyword evidence="2" id="KW-1003">Cell membrane</keyword>
<dbReference type="EMBL" id="WAIE01000003">
    <property type="protein sequence ID" value="KAB1441832.1"/>
    <property type="molecule type" value="Genomic_DNA"/>
</dbReference>
<accession>A0A6N6N308</accession>
<evidence type="ECO:0000313" key="8">
    <source>
        <dbReference type="EMBL" id="KAB1441832.1"/>
    </source>
</evidence>
<keyword evidence="4 6" id="KW-1133">Transmembrane helix</keyword>
<protein>
    <submittedName>
        <fullName evidence="8">Type II secretion system F family protein</fullName>
    </submittedName>
</protein>
<keyword evidence="3 6" id="KW-0812">Transmembrane</keyword>
<feature type="transmembrane region" description="Helical" evidence="6">
    <location>
        <begin position="132"/>
        <end position="154"/>
    </location>
</feature>